<name>A0A1G2T1Z2_9BACT</name>
<dbReference type="InterPro" id="IPR058031">
    <property type="entry name" value="AAA_lid_NorR"/>
</dbReference>
<dbReference type="InterPro" id="IPR025662">
    <property type="entry name" value="Sigma_54_int_dom_ATP-bd_1"/>
</dbReference>
<proteinExistence type="predicted"/>
<organism evidence="4 5">
    <name type="scientific">Candidatus Zambryskibacteria bacterium RIFCSPHIGHO2_01_FULL_49_18</name>
    <dbReference type="NCBI Taxonomy" id="1802740"/>
    <lineage>
        <taxon>Bacteria</taxon>
        <taxon>Candidatus Zambryskiibacteriota</taxon>
    </lineage>
</organism>
<gene>
    <name evidence="4" type="ORF">A2758_02515</name>
</gene>
<evidence type="ECO:0000313" key="5">
    <source>
        <dbReference type="Proteomes" id="UP000178612"/>
    </source>
</evidence>
<dbReference type="InterPro" id="IPR002078">
    <property type="entry name" value="Sigma_54_int"/>
</dbReference>
<dbReference type="GO" id="GO:0005524">
    <property type="term" value="F:ATP binding"/>
    <property type="evidence" value="ECO:0007669"/>
    <property type="project" value="UniProtKB-KW"/>
</dbReference>
<dbReference type="CDD" id="cd00009">
    <property type="entry name" value="AAA"/>
    <property type="match status" value="1"/>
</dbReference>
<dbReference type="SUPFAM" id="SSF52540">
    <property type="entry name" value="P-loop containing nucleoside triphosphate hydrolases"/>
    <property type="match status" value="1"/>
</dbReference>
<dbReference type="Pfam" id="PF00158">
    <property type="entry name" value="Sigma54_activat"/>
    <property type="match status" value="1"/>
</dbReference>
<comment type="caution">
    <text evidence="4">The sequence shown here is derived from an EMBL/GenBank/DDBJ whole genome shotgun (WGS) entry which is preliminary data.</text>
</comment>
<keyword evidence="1" id="KW-0547">Nucleotide-binding</keyword>
<evidence type="ECO:0000256" key="2">
    <source>
        <dbReference type="ARBA" id="ARBA00022840"/>
    </source>
</evidence>
<accession>A0A1G2T1Z2</accession>
<dbReference type="InterPro" id="IPR003593">
    <property type="entry name" value="AAA+_ATPase"/>
</dbReference>
<feature type="domain" description="Sigma-54 factor interaction" evidence="3">
    <location>
        <begin position="6"/>
        <end position="228"/>
    </location>
</feature>
<dbReference type="Proteomes" id="UP000178612">
    <property type="component" value="Unassembled WGS sequence"/>
</dbReference>
<protein>
    <recommendedName>
        <fullName evidence="3">Sigma-54 factor interaction domain-containing protein</fullName>
    </recommendedName>
</protein>
<dbReference type="Gene3D" id="1.10.8.60">
    <property type="match status" value="1"/>
</dbReference>
<dbReference type="Gene3D" id="3.40.50.300">
    <property type="entry name" value="P-loop containing nucleotide triphosphate hydrolases"/>
    <property type="match status" value="1"/>
</dbReference>
<evidence type="ECO:0000256" key="1">
    <source>
        <dbReference type="ARBA" id="ARBA00022741"/>
    </source>
</evidence>
<dbReference type="AlphaFoldDB" id="A0A1G2T1Z2"/>
<reference evidence="4 5" key="1">
    <citation type="journal article" date="2016" name="Nat. Commun.">
        <title>Thousands of microbial genomes shed light on interconnected biogeochemical processes in an aquifer system.</title>
        <authorList>
            <person name="Anantharaman K."/>
            <person name="Brown C.T."/>
            <person name="Hug L.A."/>
            <person name="Sharon I."/>
            <person name="Castelle C.J."/>
            <person name="Probst A.J."/>
            <person name="Thomas B.C."/>
            <person name="Singh A."/>
            <person name="Wilkins M.J."/>
            <person name="Karaoz U."/>
            <person name="Brodie E.L."/>
            <person name="Williams K.H."/>
            <person name="Hubbard S.S."/>
            <person name="Banfield J.F."/>
        </authorList>
    </citation>
    <scope>NUCLEOTIDE SEQUENCE [LARGE SCALE GENOMIC DNA]</scope>
</reference>
<keyword evidence="2" id="KW-0067">ATP-binding</keyword>
<sequence>MNDLTIIGRSEVAKSIRAFVKKAGETRVGILLEGETGTGKDLVAEATYWEGRQGKFVPIDCRLVNDNMFESELFGHEAGAFTSAMRKKKGLLEVADRGTLFFNEVGNLLPEIQAKFLRILDQKPVRAVGSVVEHEYSVRIIAATNIDLDKAMEAGTFRNDLYYRLRKVRYRIPPLRSRREDIPDLVKYFLARENATMPFSPEAMAMLMDHHWPGNVRDLKDTVSALIFYLPADRERVEECDVEAHLMHEGHHGPKSIPPDETIRPWRQFRREAQISYLKKLLVEAGGNVNIASEISGISSKRMYIWIDSLGLKEFHKSTKLDL</sequence>
<evidence type="ECO:0000313" key="4">
    <source>
        <dbReference type="EMBL" id="OHA91310.1"/>
    </source>
</evidence>
<dbReference type="EMBL" id="MHVJ01000013">
    <property type="protein sequence ID" value="OHA91310.1"/>
    <property type="molecule type" value="Genomic_DNA"/>
</dbReference>
<dbReference type="Pfam" id="PF25601">
    <property type="entry name" value="AAA_lid_14"/>
    <property type="match status" value="1"/>
</dbReference>
<dbReference type="PANTHER" id="PTHR32071">
    <property type="entry name" value="TRANSCRIPTIONAL REGULATORY PROTEIN"/>
    <property type="match status" value="1"/>
</dbReference>
<dbReference type="PROSITE" id="PS00675">
    <property type="entry name" value="SIGMA54_INTERACT_1"/>
    <property type="match status" value="1"/>
</dbReference>
<evidence type="ECO:0000259" key="3">
    <source>
        <dbReference type="PROSITE" id="PS50045"/>
    </source>
</evidence>
<dbReference type="GO" id="GO:0006355">
    <property type="term" value="P:regulation of DNA-templated transcription"/>
    <property type="evidence" value="ECO:0007669"/>
    <property type="project" value="InterPro"/>
</dbReference>
<dbReference type="SMART" id="SM00382">
    <property type="entry name" value="AAA"/>
    <property type="match status" value="1"/>
</dbReference>
<dbReference type="InterPro" id="IPR027417">
    <property type="entry name" value="P-loop_NTPase"/>
</dbReference>
<dbReference type="PROSITE" id="PS50045">
    <property type="entry name" value="SIGMA54_INTERACT_4"/>
    <property type="match status" value="1"/>
</dbReference>